<name>D2TVU2_9GAMM</name>
<organism evidence="1">
    <name type="scientific">Arsenophonus nasoniae</name>
    <name type="common">son-killer infecting Nasonia vitripennis</name>
    <dbReference type="NCBI Taxonomy" id="638"/>
    <lineage>
        <taxon>Bacteria</taxon>
        <taxon>Pseudomonadati</taxon>
        <taxon>Pseudomonadota</taxon>
        <taxon>Gammaproteobacteria</taxon>
        <taxon>Enterobacterales</taxon>
        <taxon>Morganellaceae</taxon>
        <taxon>Arsenophonus</taxon>
    </lineage>
</organism>
<proteinExistence type="predicted"/>
<sequence length="82" mass="9544">MGITYMKRAKLKISTYVIDDALLSDAAENTISIPCESDTEFCMQLDGWDENTSIPATLDNKPVLLYRQYYDKKKHHWVMRIV</sequence>
<accession>D2TVU2</accession>
<reference evidence="1" key="1">
    <citation type="journal article" date="2010" name="Insect Mol. Biol.">
        <title>The draft genome sequence of Arsenophonus nasoniae, son-killer bacterium of Nasonia vitripennis, reveals genes associated with virulence and symbiosis.</title>
        <authorList>
            <person name="Wilkes T."/>
            <person name="Darby A.C."/>
            <person name="Choi J."/>
            <person name="Colborne J.K."/>
            <person name="Werren J.H."/>
            <person name="Hurst G.D.D."/>
        </authorList>
    </citation>
    <scope>NUCLEOTIDE SEQUENCE</scope>
</reference>
<dbReference type="AlphaFoldDB" id="D2TVU2"/>
<protein>
    <recommendedName>
        <fullName evidence="2">DUF1480 domain-containing protein</fullName>
    </recommendedName>
</protein>
<evidence type="ECO:0000313" key="1">
    <source>
        <dbReference type="EMBL" id="CBA71472.1"/>
    </source>
</evidence>
<dbReference type="EMBL" id="FN545154">
    <property type="protein sequence ID" value="CBA71472.1"/>
    <property type="molecule type" value="Genomic_DNA"/>
</dbReference>
<evidence type="ECO:0008006" key="2">
    <source>
        <dbReference type="Google" id="ProtNLM"/>
    </source>
</evidence>
<gene>
    <name evidence="1" type="ORF">ARN_01430</name>
</gene>
<dbReference type="InterPro" id="IPR009950">
    <property type="entry name" value="DUF1480"/>
</dbReference>
<dbReference type="Pfam" id="PF07351">
    <property type="entry name" value="DUF1480"/>
    <property type="match status" value="1"/>
</dbReference>